<dbReference type="OrthoDB" id="39810at10239"/>
<dbReference type="EMBL" id="MN747002">
    <property type="protein sequence ID" value="QNN88891.1"/>
    <property type="molecule type" value="Genomic_RNA"/>
</dbReference>
<reference evidence="1 3" key="2">
    <citation type="journal article" date="2005" name="Arch. Virol.">
        <title>Nucleotide sequence, genome organization and phylogenetic analysis of Strawberry pallidosis associated virus, a new member of the genus Crinivirus.</title>
        <authorList>
            <person name="Tzanetakis I.E."/>
            <person name="Reed J."/>
            <person name="Martin R.R."/>
        </authorList>
    </citation>
    <scope>NUCLEOTIDE SEQUENCE [LARGE SCALE GENOMIC DNA]</scope>
    <source>
        <strain evidence="1">M1</strain>
    </source>
</reference>
<evidence type="ECO:0000313" key="1">
    <source>
        <dbReference type="EMBL" id="AAS79679.1"/>
    </source>
</evidence>
<dbReference type="EMBL" id="AY488138">
    <property type="protein sequence ID" value="AAS79679.1"/>
    <property type="molecule type" value="Genomic_RNA"/>
</dbReference>
<dbReference type="Proteomes" id="UP000217264">
    <property type="component" value="Genome"/>
</dbReference>
<reference evidence="1 3" key="1">
    <citation type="journal article" date="2004" name="Plant Dis.">
        <title>Identification and detection of a virus associated with strawberry pallidosis disease.</title>
        <authorList>
            <person name="Tzanetakis I.E."/>
            <person name="Halgren A.B."/>
            <person name="Keller K.E."/>
            <person name="Hokanson S.C."/>
            <person name="Maas J.L."/>
            <person name="McCarthy P.L."/>
            <person name="Martin R.R."/>
        </authorList>
    </citation>
    <scope>NUCLEOTIDE SEQUENCE [LARGE SCALE GENOMIC DNA]</scope>
    <source>
        <strain evidence="1">M1</strain>
    </source>
</reference>
<evidence type="ECO:0000313" key="2">
    <source>
        <dbReference type="EMBL" id="QNN88891.1"/>
    </source>
</evidence>
<organism evidence="1 3">
    <name type="scientific">Strawberry pallidosis-associated virus</name>
    <dbReference type="NCBI Taxonomy" id="227507"/>
    <lineage>
        <taxon>Viruses</taxon>
        <taxon>Riboviria</taxon>
        <taxon>Orthornavirae</taxon>
        <taxon>Kitrinoviricota</taxon>
        <taxon>Alsuviricetes</taxon>
        <taxon>Martellivirales</taxon>
        <taxon>Closteroviridae</taxon>
        <taxon>Crinivirus</taxon>
        <taxon>Crinivirus palidofragariae</taxon>
    </lineage>
</organism>
<dbReference type="RefSeq" id="YP_025088.1">
    <property type="nucleotide sequence ID" value="NC_005896.2"/>
</dbReference>
<reference evidence="2" key="4">
    <citation type="submission" date="2019-11" db="EMBL/GenBank/DDBJ databases">
        <authorList>
            <person name="Ding X."/>
            <person name="Chen D."/>
            <person name="Wu Z."/>
        </authorList>
    </citation>
    <scope>NUCLEOTIDE SEQUENCE</scope>
    <source>
        <strain evidence="2">FJ</strain>
    </source>
</reference>
<proteinExistence type="predicted"/>
<dbReference type="KEGG" id="vg:2943303"/>
<dbReference type="GeneID" id="2943303"/>
<sequence length="85" mass="9926">MDLESIVNEFGLEDVDRMFQLCNTFNVSNPSLIDVLLGLINDHFLKFRERESDLKFDKKEIKVFLSCANYLRQIILSARTRQVDG</sequence>
<accession>Q6JGV8</accession>
<protein>
    <submittedName>
        <fullName evidence="1">p10</fullName>
    </submittedName>
    <submittedName>
        <fullName evidence="2">p9</fullName>
    </submittedName>
</protein>
<name>Q6JGV8_9CLOS</name>
<reference evidence="1" key="3">
    <citation type="submission" date="2009-09" db="EMBL/GenBank/DDBJ databases">
        <authorList>
            <person name="Tzanetakis I.E."/>
        </authorList>
    </citation>
    <scope>NUCLEOTIDE SEQUENCE</scope>
    <source>
        <strain evidence="1">M1</strain>
    </source>
</reference>
<evidence type="ECO:0000313" key="3">
    <source>
        <dbReference type="Proteomes" id="UP000217264"/>
    </source>
</evidence>
<keyword evidence="3" id="KW-1185">Reference proteome</keyword>